<sequence>VILAYQTNTKVRSPGSVEIL</sequence>
<reference evidence="2" key="1">
    <citation type="submission" date="2022-11" db="UniProtKB">
        <authorList>
            <consortium name="WormBaseParasite"/>
        </authorList>
    </citation>
    <scope>IDENTIFICATION</scope>
</reference>
<organism evidence="1 2">
    <name type="scientific">Acrobeloides nanus</name>
    <dbReference type="NCBI Taxonomy" id="290746"/>
    <lineage>
        <taxon>Eukaryota</taxon>
        <taxon>Metazoa</taxon>
        <taxon>Ecdysozoa</taxon>
        <taxon>Nematoda</taxon>
        <taxon>Chromadorea</taxon>
        <taxon>Rhabditida</taxon>
        <taxon>Tylenchina</taxon>
        <taxon>Cephalobomorpha</taxon>
        <taxon>Cephaloboidea</taxon>
        <taxon>Cephalobidae</taxon>
        <taxon>Acrobeloides</taxon>
    </lineage>
</organism>
<evidence type="ECO:0000313" key="1">
    <source>
        <dbReference type="Proteomes" id="UP000887540"/>
    </source>
</evidence>
<evidence type="ECO:0000313" key="2">
    <source>
        <dbReference type="WBParaSite" id="ACRNAN_scaffold32520.g25957.t1"/>
    </source>
</evidence>
<proteinExistence type="predicted"/>
<accession>A0A914DPY5</accession>
<name>A0A914DPY5_9BILA</name>
<dbReference type="WBParaSite" id="ACRNAN_scaffold32520.g25957.t1">
    <property type="protein sequence ID" value="ACRNAN_scaffold32520.g25957.t1"/>
    <property type="gene ID" value="ACRNAN_scaffold32520.g25957"/>
</dbReference>
<keyword evidence="1" id="KW-1185">Reference proteome</keyword>
<dbReference type="AlphaFoldDB" id="A0A914DPY5"/>
<dbReference type="Proteomes" id="UP000887540">
    <property type="component" value="Unplaced"/>
</dbReference>
<protein>
    <submittedName>
        <fullName evidence="2">Uncharacterized protein</fullName>
    </submittedName>
</protein>